<name>A0A8T2MUQ8_9TELE</name>
<comment type="caution">
    <text evidence="2">The sequence shown here is derived from an EMBL/GenBank/DDBJ whole genome shotgun (WGS) entry which is preliminary data.</text>
</comment>
<gene>
    <name evidence="2" type="ORF">JZ751_019306</name>
</gene>
<sequence length="345" mass="37330">MGSDLGLSHRLINANSLPFCTTWQFCAGSAVASSSRSSSERTHPSHSSSCMCGWTPVLWELGGHGLCSTVREAGTTLPAVGATVTLSCPGSIICIFKVGKALPLAAVSMLASMLPVPVGSMVLALAPPGSSSLSWLWWAGRDRCPALAHALESCFCRLSAEGMNLLCRTLRTMSGLTENPSASRPTDHSSGDSCLRNLGDRGGPALAQPINMHHTKHHYLPCMLEKVPKHGRPERSGEETGQRGEEAGRRGEERRGRPERSGEQRQSREERSGKEAGQRGEEADRRGEERRGRPERSGEEAGQRGAERRQAGEERSGEEAGQRGEERSRGRPERRCPARLSIHSH</sequence>
<organism evidence="2 3">
    <name type="scientific">Albula glossodonta</name>
    <name type="common">roundjaw bonefish</name>
    <dbReference type="NCBI Taxonomy" id="121402"/>
    <lineage>
        <taxon>Eukaryota</taxon>
        <taxon>Metazoa</taxon>
        <taxon>Chordata</taxon>
        <taxon>Craniata</taxon>
        <taxon>Vertebrata</taxon>
        <taxon>Euteleostomi</taxon>
        <taxon>Actinopterygii</taxon>
        <taxon>Neopterygii</taxon>
        <taxon>Teleostei</taxon>
        <taxon>Albuliformes</taxon>
        <taxon>Albulidae</taxon>
        <taxon>Albula</taxon>
    </lineage>
</organism>
<dbReference type="EMBL" id="JAFBMS010000342">
    <property type="protein sequence ID" value="KAG9331403.1"/>
    <property type="molecule type" value="Genomic_DNA"/>
</dbReference>
<reference evidence="2" key="1">
    <citation type="thesis" date="2021" institute="BYU ScholarsArchive" country="Provo, UT, USA">
        <title>Applications of and Algorithms for Genome Assembly and Genomic Analyses with an Emphasis on Marine Teleosts.</title>
        <authorList>
            <person name="Pickett B.D."/>
        </authorList>
    </citation>
    <scope>NUCLEOTIDE SEQUENCE</scope>
    <source>
        <strain evidence="2">HI-2016</strain>
    </source>
</reference>
<evidence type="ECO:0000256" key="1">
    <source>
        <dbReference type="SAM" id="MobiDB-lite"/>
    </source>
</evidence>
<evidence type="ECO:0000313" key="2">
    <source>
        <dbReference type="EMBL" id="KAG9331403.1"/>
    </source>
</evidence>
<feature type="compositionally biased region" description="Basic and acidic residues" evidence="1">
    <location>
        <begin position="228"/>
        <end position="336"/>
    </location>
</feature>
<feature type="region of interest" description="Disordered" evidence="1">
    <location>
        <begin position="228"/>
        <end position="345"/>
    </location>
</feature>
<keyword evidence="3" id="KW-1185">Reference proteome</keyword>
<accession>A0A8T2MUQ8</accession>
<feature type="region of interest" description="Disordered" evidence="1">
    <location>
        <begin position="177"/>
        <end position="208"/>
    </location>
</feature>
<proteinExistence type="predicted"/>
<evidence type="ECO:0000313" key="3">
    <source>
        <dbReference type="Proteomes" id="UP000824540"/>
    </source>
</evidence>
<protein>
    <submittedName>
        <fullName evidence="2">Uncharacterized protein</fullName>
    </submittedName>
</protein>
<dbReference type="AlphaFoldDB" id="A0A8T2MUQ8"/>
<dbReference type="Proteomes" id="UP000824540">
    <property type="component" value="Unassembled WGS sequence"/>
</dbReference>